<dbReference type="AlphaFoldDB" id="A0A918PVB5"/>
<comment type="caution">
    <text evidence="3">The sequence shown here is derived from an EMBL/GenBank/DDBJ whole genome shotgun (WGS) entry which is preliminary data.</text>
</comment>
<feature type="transmembrane region" description="Helical" evidence="2">
    <location>
        <begin position="58"/>
        <end position="76"/>
    </location>
</feature>
<name>A0A918PVB5_9ACTN</name>
<keyword evidence="2" id="KW-1133">Transmembrane helix</keyword>
<evidence type="ECO:0000313" key="3">
    <source>
        <dbReference type="EMBL" id="GGZ23392.1"/>
    </source>
</evidence>
<evidence type="ECO:0000256" key="2">
    <source>
        <dbReference type="SAM" id="Phobius"/>
    </source>
</evidence>
<proteinExistence type="predicted"/>
<keyword evidence="2" id="KW-0472">Membrane</keyword>
<sequence>MTGSKNDTTPSSASPSGGGSHEEPPGPLLSQRTVTIGTAAAAGGGLIGTLTYVETGSLAGAVFAGLLIFGAAVGKLHKVVGS</sequence>
<reference evidence="3" key="2">
    <citation type="submission" date="2020-09" db="EMBL/GenBank/DDBJ databases">
        <authorList>
            <person name="Sun Q."/>
            <person name="Ohkuma M."/>
        </authorList>
    </citation>
    <scope>NUCLEOTIDE SEQUENCE</scope>
    <source>
        <strain evidence="3">JCM 4988</strain>
    </source>
</reference>
<dbReference type="Proteomes" id="UP000630936">
    <property type="component" value="Unassembled WGS sequence"/>
</dbReference>
<dbReference type="EMBL" id="BMWG01000003">
    <property type="protein sequence ID" value="GGZ23392.1"/>
    <property type="molecule type" value="Genomic_DNA"/>
</dbReference>
<feature type="region of interest" description="Disordered" evidence="1">
    <location>
        <begin position="1"/>
        <end position="31"/>
    </location>
</feature>
<gene>
    <name evidence="3" type="ORF">GCM10010387_15680</name>
</gene>
<keyword evidence="2" id="KW-0812">Transmembrane</keyword>
<reference evidence="3" key="1">
    <citation type="journal article" date="2014" name="Int. J. Syst. Evol. Microbiol.">
        <title>Complete genome sequence of Corynebacterium casei LMG S-19264T (=DSM 44701T), isolated from a smear-ripened cheese.</title>
        <authorList>
            <consortium name="US DOE Joint Genome Institute (JGI-PGF)"/>
            <person name="Walter F."/>
            <person name="Albersmeier A."/>
            <person name="Kalinowski J."/>
            <person name="Ruckert C."/>
        </authorList>
    </citation>
    <scope>NUCLEOTIDE SEQUENCE</scope>
    <source>
        <strain evidence="3">JCM 4988</strain>
    </source>
</reference>
<organism evidence="3 4">
    <name type="scientific">Streptomyces inusitatus</name>
    <dbReference type="NCBI Taxonomy" id="68221"/>
    <lineage>
        <taxon>Bacteria</taxon>
        <taxon>Bacillati</taxon>
        <taxon>Actinomycetota</taxon>
        <taxon>Actinomycetes</taxon>
        <taxon>Kitasatosporales</taxon>
        <taxon>Streptomycetaceae</taxon>
        <taxon>Streptomyces</taxon>
    </lineage>
</organism>
<dbReference type="RefSeq" id="WP_190122189.1">
    <property type="nucleotide sequence ID" value="NZ_BMWG01000003.1"/>
</dbReference>
<evidence type="ECO:0000256" key="1">
    <source>
        <dbReference type="SAM" id="MobiDB-lite"/>
    </source>
</evidence>
<evidence type="ECO:0000313" key="4">
    <source>
        <dbReference type="Proteomes" id="UP000630936"/>
    </source>
</evidence>
<keyword evidence="4" id="KW-1185">Reference proteome</keyword>
<accession>A0A918PVB5</accession>
<protein>
    <submittedName>
        <fullName evidence="3">Uncharacterized protein</fullName>
    </submittedName>
</protein>